<keyword evidence="2" id="KW-1185">Reference proteome</keyword>
<name>A0ABM7SFR5_9HELI</name>
<sequence>MRELQAERLRELQAYLKVTNLDNTALTPLEQEALDLFSHYFTTLPGTTGGTWKEFSFSKVFCYERGGAIKRGITYKEKPPISHQVP</sequence>
<evidence type="ECO:0000313" key="2">
    <source>
        <dbReference type="Proteomes" id="UP000826146"/>
    </source>
</evidence>
<dbReference type="Proteomes" id="UP000826146">
    <property type="component" value="Chromosome"/>
</dbReference>
<accession>A0ABM7SFR5</accession>
<protein>
    <submittedName>
        <fullName evidence="1">Uncharacterized protein</fullName>
    </submittedName>
</protein>
<organism evidence="1 2">
    <name type="scientific">Helicobacter gastrofelis</name>
    <dbReference type="NCBI Taxonomy" id="2849642"/>
    <lineage>
        <taxon>Bacteria</taxon>
        <taxon>Pseudomonadati</taxon>
        <taxon>Campylobacterota</taxon>
        <taxon>Epsilonproteobacteria</taxon>
        <taxon>Campylobacterales</taxon>
        <taxon>Helicobacteraceae</taxon>
        <taxon>Helicobacter</taxon>
    </lineage>
</organism>
<gene>
    <name evidence="1" type="ORF">NHP190012_04370</name>
</gene>
<dbReference type="EMBL" id="AP024819">
    <property type="protein sequence ID" value="BCZ18795.1"/>
    <property type="molecule type" value="Genomic_DNA"/>
</dbReference>
<evidence type="ECO:0000313" key="1">
    <source>
        <dbReference type="EMBL" id="BCZ18795.1"/>
    </source>
</evidence>
<reference evidence="1 2" key="1">
    <citation type="submission" date="2021-07" db="EMBL/GenBank/DDBJ databases">
        <title>Novel Helicobacter sp. Isolated from a cat.</title>
        <authorList>
            <person name="Rimbara E."/>
            <person name="Suzuki M."/>
        </authorList>
    </citation>
    <scope>NUCLEOTIDE SEQUENCE [LARGE SCALE GENOMIC DNA]</scope>
    <source>
        <strain evidence="2">NHP19-012</strain>
    </source>
</reference>
<proteinExistence type="predicted"/>